<evidence type="ECO:0000313" key="2">
    <source>
        <dbReference type="Proteomes" id="UP000604046"/>
    </source>
</evidence>
<dbReference type="OrthoDB" id="437170at2759"/>
<keyword evidence="2" id="KW-1185">Reference proteome</keyword>
<reference evidence="1" key="1">
    <citation type="submission" date="2021-02" db="EMBL/GenBank/DDBJ databases">
        <authorList>
            <person name="Dougan E. K."/>
            <person name="Rhodes N."/>
            <person name="Thang M."/>
            <person name="Chan C."/>
        </authorList>
    </citation>
    <scope>NUCLEOTIDE SEQUENCE</scope>
</reference>
<name>A0A812MK91_9DINO</name>
<proteinExistence type="predicted"/>
<evidence type="ECO:0000313" key="1">
    <source>
        <dbReference type="EMBL" id="CAE7272310.1"/>
    </source>
</evidence>
<gene>
    <name evidence="1" type="ORF">SNAT2548_LOCUS14449</name>
</gene>
<dbReference type="Proteomes" id="UP000604046">
    <property type="component" value="Unassembled WGS sequence"/>
</dbReference>
<organism evidence="1 2">
    <name type="scientific">Symbiodinium natans</name>
    <dbReference type="NCBI Taxonomy" id="878477"/>
    <lineage>
        <taxon>Eukaryota</taxon>
        <taxon>Sar</taxon>
        <taxon>Alveolata</taxon>
        <taxon>Dinophyceae</taxon>
        <taxon>Suessiales</taxon>
        <taxon>Symbiodiniaceae</taxon>
        <taxon>Symbiodinium</taxon>
    </lineage>
</organism>
<evidence type="ECO:0008006" key="3">
    <source>
        <dbReference type="Google" id="ProtNLM"/>
    </source>
</evidence>
<comment type="caution">
    <text evidence="1">The sequence shown here is derived from an EMBL/GenBank/DDBJ whole genome shotgun (WGS) entry which is preliminary data.</text>
</comment>
<protein>
    <recommendedName>
        <fullName evidence="3">TIR domain-containing protein</fullName>
    </recommendedName>
</protein>
<dbReference type="AlphaFoldDB" id="A0A812MK91"/>
<accession>A0A812MK91</accession>
<sequence length="354" mass="39392">MARLLKIQLEKKLPNTKTFVDCDDLNDLTRLFSYVGQDTETFVILGSPGIFLRKWCIGEMVTAWQGRIPSRLLSWPSLVIPDETFIESYSTNVPDVAELVKFGISLAEVKGMLRELGQVEILRLPGQLTPQHVKDLVDSLLGFRVRSVMRLATNSQVEIDSGCPILADPDNIEAVASATVLSILLKPLLLGSHVPCPFVLLKGSSVLASTKTSLMLCSRGCFKSPQIQQWLLQACRSGSCSMIPVIAEEYFQIPSASYETELQEMFFREGELHLYSMTLQALFEEIAVVFVPQSYSSTSQDLALRARQAAQRLTSQLQTLQTKVFRLISSSQRLENSDLGDGDSPEAEYVTRAF</sequence>
<dbReference type="EMBL" id="CAJNDS010001675">
    <property type="protein sequence ID" value="CAE7272310.1"/>
    <property type="molecule type" value="Genomic_DNA"/>
</dbReference>